<organism evidence="3 4">
    <name type="scientific">Desulforudis audaxviator (strain MP104C)</name>
    <dbReference type="NCBI Taxonomy" id="477974"/>
    <lineage>
        <taxon>Bacteria</taxon>
        <taxon>Bacillati</taxon>
        <taxon>Bacillota</taxon>
        <taxon>Clostridia</taxon>
        <taxon>Thermoanaerobacterales</taxon>
        <taxon>Candidatus Desulforudaceae</taxon>
        <taxon>Candidatus Desulforudis</taxon>
    </lineage>
</organism>
<reference evidence="4" key="1">
    <citation type="submission" date="2007-10" db="EMBL/GenBank/DDBJ databases">
        <title>Complete sequence of chromosome of Desulforudis audaxviator MP104C.</title>
        <authorList>
            <person name="Copeland A."/>
            <person name="Lucas S."/>
            <person name="Lapidus A."/>
            <person name="Barry K."/>
            <person name="Glavina del Rio T."/>
            <person name="Dalin E."/>
            <person name="Tice H."/>
            <person name="Bruce D."/>
            <person name="Pitluck S."/>
            <person name="Lowry S.R."/>
            <person name="Larimer F."/>
            <person name="Land M.L."/>
            <person name="Hauser L."/>
            <person name="Kyrpides N."/>
            <person name="Ivanova N.N."/>
            <person name="Richardson P."/>
        </authorList>
    </citation>
    <scope>NUCLEOTIDE SEQUENCE [LARGE SCALE GENOMIC DNA]</scope>
    <source>
        <strain evidence="4">MP104C</strain>
    </source>
</reference>
<dbReference type="InterPro" id="IPR027383">
    <property type="entry name" value="Znf_put"/>
</dbReference>
<dbReference type="Pfam" id="PF13490">
    <property type="entry name" value="zf-HC2"/>
    <property type="match status" value="1"/>
</dbReference>
<dbReference type="EMBL" id="CP000860">
    <property type="protein sequence ID" value="ACA60613.1"/>
    <property type="molecule type" value="Genomic_DNA"/>
</dbReference>
<accession>B1I6K3</accession>
<reference evidence="3 4" key="2">
    <citation type="journal article" date="2008" name="Science">
        <title>Environmental genomics reveals a single-species ecosystem deep within Earth.</title>
        <authorList>
            <person name="Chivian D."/>
            <person name="Brodie E.L."/>
            <person name="Alm E.J."/>
            <person name="Culley D.E."/>
            <person name="Dehal P.S."/>
            <person name="Desantis T.Z."/>
            <person name="Gihring T.M."/>
            <person name="Lapidus A."/>
            <person name="Lin L.H."/>
            <person name="Lowry S.R."/>
            <person name="Moser D.P."/>
            <person name="Richardson P.M."/>
            <person name="Southam G."/>
            <person name="Wanger G."/>
            <person name="Pratt L.M."/>
            <person name="Andersen G.L."/>
            <person name="Hazen T.C."/>
            <person name="Brockman F.J."/>
            <person name="Arkin A.P."/>
            <person name="Onstott T.C."/>
        </authorList>
    </citation>
    <scope>NUCLEOTIDE SEQUENCE [LARGE SCALE GENOMIC DNA]</scope>
    <source>
        <strain evidence="3 4">MP104C</strain>
    </source>
</reference>
<gene>
    <name evidence="3" type="ordered locus">Daud_2126</name>
</gene>
<dbReference type="Proteomes" id="UP000008544">
    <property type="component" value="Chromosome"/>
</dbReference>
<feature type="region of interest" description="Disordered" evidence="1">
    <location>
        <begin position="141"/>
        <end position="205"/>
    </location>
</feature>
<evidence type="ECO:0000256" key="1">
    <source>
        <dbReference type="SAM" id="MobiDB-lite"/>
    </source>
</evidence>
<evidence type="ECO:0000259" key="2">
    <source>
        <dbReference type="Pfam" id="PF13490"/>
    </source>
</evidence>
<keyword evidence="3" id="KW-0812">Transmembrane</keyword>
<dbReference type="eggNOG" id="COG5662">
    <property type="taxonomic scope" value="Bacteria"/>
</dbReference>
<name>B1I6K3_DESAP</name>
<dbReference type="RefSeq" id="WP_012303188.1">
    <property type="nucleotide sequence ID" value="NC_010424.1"/>
</dbReference>
<protein>
    <submittedName>
        <fullName evidence="3">Putative transmembrane anti-sigma factor</fullName>
    </submittedName>
</protein>
<evidence type="ECO:0000313" key="3">
    <source>
        <dbReference type="EMBL" id="ACA60613.1"/>
    </source>
</evidence>
<evidence type="ECO:0000313" key="4">
    <source>
        <dbReference type="Proteomes" id="UP000008544"/>
    </source>
</evidence>
<keyword evidence="3" id="KW-0472">Membrane</keyword>
<sequence>MKCLEARQLFSAHLDGELAPAEGELLRAHLAECGACAADFELERAVSLVLRESAVADPLTRQSGYPRVPRAPEGFARGVTAAIEKRRRGRAVGWFGGWRPALAAAAASLLIAAGALGYGAQQWLARGPVIAQHDLPGAVGEVTAPAGDVPAAPVTESPGGTGQGGETPGVAPAGERAGPGQAPVTKPDAAPETRPDREPGRTQVAVAPVEQKVFLNKPRSIESTLIKLNVDHPAQVRNQALLVAGDAGAALQSQAAQSGTVEVLRFYVDPGKAEQFTNRLADLGRVADRQSDSRDITRQFASTLEQYQELLAQRPRVTDPGELATLDERIASLERWLTEHDREAEEHVVVLVLQQN</sequence>
<feature type="domain" description="Putative zinc-finger" evidence="2">
    <location>
        <begin position="3"/>
        <end position="37"/>
    </location>
</feature>
<dbReference type="AlphaFoldDB" id="B1I6K3"/>
<proteinExistence type="predicted"/>
<dbReference type="OrthoDB" id="9808253at2"/>
<dbReference type="KEGG" id="dau:Daud_2126"/>
<keyword evidence="4" id="KW-1185">Reference proteome</keyword>
<dbReference type="HOGENOM" id="CLU_062410_0_0_9"/>
<dbReference type="STRING" id="477974.Daud_2126"/>
<feature type="compositionally biased region" description="Basic and acidic residues" evidence="1">
    <location>
        <begin position="189"/>
        <end position="200"/>
    </location>
</feature>